<proteinExistence type="predicted"/>
<reference evidence="2 3" key="1">
    <citation type="submission" date="2016-12" db="EMBL/GenBank/DDBJ databases">
        <title>Study of bacterial adaptation to deep sea.</title>
        <authorList>
            <person name="Song J."/>
            <person name="Yoshizawa S."/>
            <person name="Kogure K."/>
        </authorList>
    </citation>
    <scope>NUCLEOTIDE SEQUENCE [LARGE SCALE GENOMIC DNA]</scope>
    <source>
        <strain evidence="2 3">SAORIC-165</strain>
    </source>
</reference>
<evidence type="ECO:0000313" key="2">
    <source>
        <dbReference type="EMBL" id="PQJ28875.1"/>
    </source>
</evidence>
<dbReference type="InterPro" id="IPR007433">
    <property type="entry name" value="DUF481"/>
</dbReference>
<keyword evidence="3" id="KW-1185">Reference proteome</keyword>
<gene>
    <name evidence="2" type="ORF">BSZ32_10485</name>
</gene>
<keyword evidence="1" id="KW-0732">Signal</keyword>
<feature type="chain" id="PRO_5015454241" description="DUF481 domain-containing protein" evidence="1">
    <location>
        <begin position="23"/>
        <end position="244"/>
    </location>
</feature>
<dbReference type="RefSeq" id="WP_105043363.1">
    <property type="nucleotide sequence ID" value="NZ_MQWA01000001.1"/>
</dbReference>
<dbReference type="Proteomes" id="UP000239907">
    <property type="component" value="Unassembled WGS sequence"/>
</dbReference>
<name>A0A2S7U1J3_9BACT</name>
<comment type="caution">
    <text evidence="2">The sequence shown here is derived from an EMBL/GenBank/DDBJ whole genome shotgun (WGS) entry which is preliminary data.</text>
</comment>
<dbReference type="EMBL" id="MQWA01000001">
    <property type="protein sequence ID" value="PQJ28875.1"/>
    <property type="molecule type" value="Genomic_DNA"/>
</dbReference>
<protein>
    <recommendedName>
        <fullName evidence="4">DUF481 domain-containing protein</fullName>
    </recommendedName>
</protein>
<organism evidence="2 3">
    <name type="scientific">Rubritalea profundi</name>
    <dbReference type="NCBI Taxonomy" id="1658618"/>
    <lineage>
        <taxon>Bacteria</taxon>
        <taxon>Pseudomonadati</taxon>
        <taxon>Verrucomicrobiota</taxon>
        <taxon>Verrucomicrobiia</taxon>
        <taxon>Verrucomicrobiales</taxon>
        <taxon>Rubritaleaceae</taxon>
        <taxon>Rubritalea</taxon>
    </lineage>
</organism>
<evidence type="ECO:0000313" key="3">
    <source>
        <dbReference type="Proteomes" id="UP000239907"/>
    </source>
</evidence>
<evidence type="ECO:0008006" key="4">
    <source>
        <dbReference type="Google" id="ProtNLM"/>
    </source>
</evidence>
<dbReference type="Pfam" id="PF04338">
    <property type="entry name" value="DUF481"/>
    <property type="match status" value="1"/>
</dbReference>
<evidence type="ECO:0000256" key="1">
    <source>
        <dbReference type="SAM" id="SignalP"/>
    </source>
</evidence>
<dbReference type="AlphaFoldDB" id="A0A2S7U1J3"/>
<feature type="signal peptide" evidence="1">
    <location>
        <begin position="1"/>
        <end position="22"/>
    </location>
</feature>
<sequence length="244" mass="27751">MKKKYVIPALITGVVVMAPAMAEEEIVENESQWENSVDFGLSLSKGNTDNLLLRFGLQTEKKDGPDAYFGSASYKYGEEESAATQDEILGKATWKHAYSGKNFFGLRVDARRDTFADIDYRFSLNATYGYYWVDTETTVFSTELGLGITAEDKGLGNTTYLNGLFDQHFEHKFNENAKFYQSLAFSPRLDDLEDYRIEFEMGIETKITETIAFKVSFEDRYESRPAAGKEENDLKLITGLSYKF</sequence>
<accession>A0A2S7U1J3</accession>
<dbReference type="OrthoDB" id="195135at2"/>